<dbReference type="Proteomes" id="UP001054945">
    <property type="component" value="Unassembled WGS sequence"/>
</dbReference>
<dbReference type="PRINTS" id="PR00395">
    <property type="entry name" value="RIBOSOMALS2"/>
</dbReference>
<accession>A0AAV4NCF0</accession>
<dbReference type="InterPro" id="IPR005706">
    <property type="entry name" value="Ribosomal_uS2_bac/mit/plastid"/>
</dbReference>
<evidence type="ECO:0000313" key="10">
    <source>
        <dbReference type="Proteomes" id="UP001054945"/>
    </source>
</evidence>
<dbReference type="GO" id="GO:0003735">
    <property type="term" value="F:structural constituent of ribosome"/>
    <property type="evidence" value="ECO:0007669"/>
    <property type="project" value="InterPro"/>
</dbReference>
<protein>
    <recommendedName>
        <fullName evidence="7">Small ribosomal subunit protein uS2m</fullName>
    </recommendedName>
    <alternativeName>
        <fullName evidence="8">28S ribosomal protein S2, mitochondrial</fullName>
    </alternativeName>
</protein>
<name>A0AAV4NCF0_CAEEX</name>
<keyword evidence="5" id="KW-0687">Ribonucleoprotein</keyword>
<sequence length="463" mass="53468">MATMLRILKGTVQWLPRNPQYVLFRTIKSDLNPHQSQSSLKLILRYVSPVVTSDSLEMLEPLNYPDFFQVHNMFTVEDLFNARVHYGHTKGTLNEHMKQFILGSRLGTLIFDLDQTAELLRQALNFTAHIAFRGGIILFMARYKQHSYLIEKTALECGEYAHTRDFRKGTFTDPMRFGMITRLPDLTIFLNTQDNLLDTHVGVVESNKLLIPSVGIVDSNCFPNLITYPVPGNDDTPQAVRLYCRLFKEAILRGKSKRKEFVAKYQNSSELESDDDSEILLRFQRRLSSRSSEELAGEWTWKEKNLSDVNDFGICSMCLSRLGDNPEVLDVLKEILNEDFWVHLGLGPQPVLKTAPPKSCEQLMKEELDLNRSRLTLTRKVMRSIKEEIGKWSVILKREMGGCRYSSFVLQPGYKPYYLGPFDPRKEKFDLRSLPQKQEDLYYQVLEDDKESASEAAQTARKR</sequence>
<reference evidence="9 10" key="1">
    <citation type="submission" date="2021-06" db="EMBL/GenBank/DDBJ databases">
        <title>Caerostris extrusa draft genome.</title>
        <authorList>
            <person name="Kono N."/>
            <person name="Arakawa K."/>
        </authorList>
    </citation>
    <scope>NUCLEOTIDE SEQUENCE [LARGE SCALE GENOMIC DNA]</scope>
</reference>
<comment type="function">
    <text evidence="6">Required for mitoribosome formation and stability, and mitochondrial translation.</text>
</comment>
<dbReference type="GO" id="GO:0005763">
    <property type="term" value="C:mitochondrial small ribosomal subunit"/>
    <property type="evidence" value="ECO:0007669"/>
    <property type="project" value="UniProtKB-ARBA"/>
</dbReference>
<dbReference type="Pfam" id="PF00318">
    <property type="entry name" value="Ribosomal_S2"/>
    <property type="match status" value="2"/>
</dbReference>
<comment type="similarity">
    <text evidence="2">Belongs to the universal ribosomal protein uS2 family.</text>
</comment>
<dbReference type="FunFam" id="3.40.50.10490:FF:000026">
    <property type="entry name" value="28S ribosomal protein S2, mitochondrial"/>
    <property type="match status" value="1"/>
</dbReference>
<evidence type="ECO:0000256" key="4">
    <source>
        <dbReference type="ARBA" id="ARBA00023128"/>
    </source>
</evidence>
<evidence type="ECO:0000256" key="2">
    <source>
        <dbReference type="ARBA" id="ARBA00006242"/>
    </source>
</evidence>
<dbReference type="GO" id="GO:0006412">
    <property type="term" value="P:translation"/>
    <property type="evidence" value="ECO:0007669"/>
    <property type="project" value="InterPro"/>
</dbReference>
<keyword evidence="10" id="KW-1185">Reference proteome</keyword>
<evidence type="ECO:0000256" key="7">
    <source>
        <dbReference type="ARBA" id="ARBA00071390"/>
    </source>
</evidence>
<dbReference type="PANTHER" id="PTHR12534:SF0">
    <property type="entry name" value="SMALL RIBOSOMAL SUBUNIT PROTEIN US2M"/>
    <property type="match status" value="1"/>
</dbReference>
<proteinExistence type="inferred from homology"/>
<gene>
    <name evidence="9" type="primary">MRPS2</name>
    <name evidence="9" type="ORF">CEXT_331631</name>
</gene>
<evidence type="ECO:0000256" key="6">
    <source>
        <dbReference type="ARBA" id="ARBA00059792"/>
    </source>
</evidence>
<dbReference type="GO" id="GO:0005743">
    <property type="term" value="C:mitochondrial inner membrane"/>
    <property type="evidence" value="ECO:0007669"/>
    <property type="project" value="UniProtKB-ARBA"/>
</dbReference>
<dbReference type="CDD" id="cd01425">
    <property type="entry name" value="RPS2"/>
    <property type="match status" value="1"/>
</dbReference>
<dbReference type="Gene3D" id="3.40.50.10490">
    <property type="entry name" value="Glucose-6-phosphate isomerase like protein, domain 1"/>
    <property type="match status" value="1"/>
</dbReference>
<comment type="caution">
    <text evidence="9">The sequence shown here is derived from an EMBL/GenBank/DDBJ whole genome shotgun (WGS) entry which is preliminary data.</text>
</comment>
<dbReference type="AlphaFoldDB" id="A0AAV4NCF0"/>
<dbReference type="PANTHER" id="PTHR12534">
    <property type="entry name" value="30S RIBOSOMAL PROTEIN S2 PROKARYOTIC AND ORGANELLAR"/>
    <property type="match status" value="1"/>
</dbReference>
<dbReference type="SUPFAM" id="SSF52313">
    <property type="entry name" value="Ribosomal protein S2"/>
    <property type="match status" value="1"/>
</dbReference>
<evidence type="ECO:0000256" key="3">
    <source>
        <dbReference type="ARBA" id="ARBA00022980"/>
    </source>
</evidence>
<evidence type="ECO:0000256" key="5">
    <source>
        <dbReference type="ARBA" id="ARBA00023274"/>
    </source>
</evidence>
<keyword evidence="3 9" id="KW-0689">Ribosomal protein</keyword>
<dbReference type="EMBL" id="BPLR01003196">
    <property type="protein sequence ID" value="GIX82039.1"/>
    <property type="molecule type" value="Genomic_DNA"/>
</dbReference>
<evidence type="ECO:0000256" key="8">
    <source>
        <dbReference type="ARBA" id="ARBA00083109"/>
    </source>
</evidence>
<dbReference type="HAMAP" id="MF_00291_B">
    <property type="entry name" value="Ribosomal_uS2_B"/>
    <property type="match status" value="1"/>
</dbReference>
<dbReference type="InterPro" id="IPR001865">
    <property type="entry name" value="Ribosomal_uS2"/>
</dbReference>
<organism evidence="9 10">
    <name type="scientific">Caerostris extrusa</name>
    <name type="common">Bark spider</name>
    <name type="synonym">Caerostris bankana</name>
    <dbReference type="NCBI Taxonomy" id="172846"/>
    <lineage>
        <taxon>Eukaryota</taxon>
        <taxon>Metazoa</taxon>
        <taxon>Ecdysozoa</taxon>
        <taxon>Arthropoda</taxon>
        <taxon>Chelicerata</taxon>
        <taxon>Arachnida</taxon>
        <taxon>Araneae</taxon>
        <taxon>Araneomorphae</taxon>
        <taxon>Entelegynae</taxon>
        <taxon>Araneoidea</taxon>
        <taxon>Araneidae</taxon>
        <taxon>Caerostris</taxon>
    </lineage>
</organism>
<keyword evidence="4" id="KW-0496">Mitochondrion</keyword>
<evidence type="ECO:0000313" key="9">
    <source>
        <dbReference type="EMBL" id="GIX82039.1"/>
    </source>
</evidence>
<evidence type="ECO:0000256" key="1">
    <source>
        <dbReference type="ARBA" id="ARBA00004173"/>
    </source>
</evidence>
<dbReference type="InterPro" id="IPR023591">
    <property type="entry name" value="Ribosomal_uS2_flav_dom_sf"/>
</dbReference>
<comment type="subcellular location">
    <subcellularLocation>
        <location evidence="1">Mitochondrion</location>
    </subcellularLocation>
</comment>